<feature type="transmembrane region" description="Helical" evidence="1">
    <location>
        <begin position="85"/>
        <end position="106"/>
    </location>
</feature>
<accession>M1Q1J0</accession>
<keyword evidence="1" id="KW-0812">Transmembrane</keyword>
<keyword evidence="1" id="KW-0472">Membrane</keyword>
<name>M1Q1J0_9ZZZZ</name>
<dbReference type="AlphaFoldDB" id="M1Q1J0"/>
<protein>
    <submittedName>
        <fullName evidence="2">Membrane protein</fullName>
    </submittedName>
</protein>
<dbReference type="EMBL" id="JX684082">
    <property type="protein sequence ID" value="AGF93112.1"/>
    <property type="molecule type" value="Genomic_DNA"/>
</dbReference>
<evidence type="ECO:0000256" key="1">
    <source>
        <dbReference type="SAM" id="Phobius"/>
    </source>
</evidence>
<proteinExistence type="predicted"/>
<organism evidence="2">
    <name type="scientific">uncultured organism</name>
    <dbReference type="NCBI Taxonomy" id="155900"/>
    <lineage>
        <taxon>unclassified sequences</taxon>
        <taxon>environmental samples</taxon>
    </lineage>
</organism>
<sequence>MDLREKFEEKNSEELKEIYKKNDRTEWRPKTFEVIQRILEERGEEIPDKTPVENSQFMEEQGNNQKESVHLAEEDILVSTGLNPAILGIPGFLAIILGILLLWGIYAGETTGSWFSEVSSILLINLGFIGVGFSALISVVKKGVNKQNRLLFQLLKSEKEE</sequence>
<evidence type="ECO:0000313" key="2">
    <source>
        <dbReference type="EMBL" id="AGF93112.1"/>
    </source>
</evidence>
<reference evidence="2" key="1">
    <citation type="journal article" date="2013" name="Syst. Appl. Microbiol.">
        <title>New insights into the archaeal diversity of a hypersaline microbial mat obtained by a metagenomic approach.</title>
        <authorList>
            <person name="Lopez-Lopez A."/>
            <person name="Richter M."/>
            <person name="Pena A."/>
            <person name="Tamames J."/>
            <person name="Rossello-Mora R."/>
        </authorList>
    </citation>
    <scope>NUCLEOTIDE SEQUENCE</scope>
</reference>
<keyword evidence="1" id="KW-1133">Transmembrane helix</keyword>
<feature type="transmembrane region" description="Helical" evidence="1">
    <location>
        <begin position="118"/>
        <end position="140"/>
    </location>
</feature>
<gene>
    <name evidence="2" type="ORF">FLSS-17_0020</name>
</gene>